<evidence type="ECO:0000256" key="1">
    <source>
        <dbReference type="ARBA" id="ARBA00023063"/>
    </source>
</evidence>
<dbReference type="GO" id="GO:0042128">
    <property type="term" value="P:nitrate assimilation"/>
    <property type="evidence" value="ECO:0007669"/>
    <property type="project" value="UniProtKB-KW"/>
</dbReference>
<dbReference type="Gene3D" id="1.20.120.700">
    <property type="entry name" value="nitrate reductase, subunit delta (NarJ)"/>
    <property type="match status" value="1"/>
</dbReference>
<dbReference type="RefSeq" id="WP_039591109.1">
    <property type="nucleotide sequence ID" value="NZ_JQGJ02000001.1"/>
</dbReference>
<dbReference type="InterPro" id="IPR020945">
    <property type="entry name" value="DMSO/NO3_reduct_chaperone"/>
</dbReference>
<dbReference type="OrthoDB" id="8478585at2"/>
<dbReference type="EMBL" id="JQGJ01000005">
    <property type="protein sequence ID" value="KHK64766.1"/>
    <property type="molecule type" value="Genomic_DNA"/>
</dbReference>
<protein>
    <submittedName>
        <fullName evidence="2">Nitrate reductase</fullName>
    </submittedName>
</protein>
<dbReference type="GO" id="GO:0016530">
    <property type="term" value="F:metallochaperone activity"/>
    <property type="evidence" value="ECO:0007669"/>
    <property type="project" value="TreeGrafter"/>
</dbReference>
<dbReference type="InterPro" id="IPR003765">
    <property type="entry name" value="NO3_reductase_chaperone_NarJ"/>
</dbReference>
<evidence type="ECO:0000313" key="3">
    <source>
        <dbReference type="Proteomes" id="UP000030949"/>
    </source>
</evidence>
<organism evidence="2 3">
    <name type="scientific">Pseudomonas frederiksbergensis</name>
    <dbReference type="NCBI Taxonomy" id="104087"/>
    <lineage>
        <taxon>Bacteria</taxon>
        <taxon>Pseudomonadati</taxon>
        <taxon>Pseudomonadota</taxon>
        <taxon>Gammaproteobacteria</taxon>
        <taxon>Pseudomonadales</taxon>
        <taxon>Pseudomonadaceae</taxon>
        <taxon>Pseudomonas</taxon>
    </lineage>
</organism>
<accession>A0A0B1Z6F3</accession>
<comment type="caution">
    <text evidence="2">The sequence shown here is derived from an EMBL/GenBank/DDBJ whole genome shotgun (WGS) entry which is preliminary data.</text>
</comment>
<dbReference type="GO" id="GO:0051131">
    <property type="term" value="P:chaperone-mediated protein complex assembly"/>
    <property type="evidence" value="ECO:0007669"/>
    <property type="project" value="InterPro"/>
</dbReference>
<dbReference type="NCBIfam" id="TIGR00684">
    <property type="entry name" value="narJ"/>
    <property type="match status" value="1"/>
</dbReference>
<reference evidence="3" key="1">
    <citation type="submission" date="2015-03" db="EMBL/GenBank/DDBJ databases">
        <title>Pseudomonas frederiksbergensis hydrocarbon degrader.</title>
        <authorList>
            <person name="Brown L.M."/>
            <person name="Ruiz O.N."/>
            <person name="Mueller S."/>
            <person name="Gunasekera T.S."/>
        </authorList>
    </citation>
    <scope>NUCLEOTIDE SEQUENCE [LARGE SCALE GENOMIC DNA]</scope>
    <source>
        <strain evidence="3">SI8</strain>
    </source>
</reference>
<proteinExistence type="predicted"/>
<dbReference type="SUPFAM" id="SSF89155">
    <property type="entry name" value="TorD-like"/>
    <property type="match status" value="1"/>
</dbReference>
<dbReference type="PANTHER" id="PTHR43680:SF2">
    <property type="entry name" value="NITRATE REDUCTASE MOLYBDENUM COFACTOR ASSEMBLY CHAPERONE NARJ"/>
    <property type="match status" value="1"/>
</dbReference>
<dbReference type="InterPro" id="IPR036411">
    <property type="entry name" value="TorD-like_sf"/>
</dbReference>
<keyword evidence="1" id="KW-0534">Nitrate assimilation</keyword>
<evidence type="ECO:0000313" key="2">
    <source>
        <dbReference type="EMBL" id="KHK64766.1"/>
    </source>
</evidence>
<dbReference type="AlphaFoldDB" id="A0A0B1Z6F3"/>
<sequence length="251" mass="27849">MRILKVISLLLDYPTETLVAGRDELEQAIVQAREISPAQRAGLFELLELICGQDLMDGQEHYGALFGRGRSLSLLLFEHVHGESRDRGQAMVDMMAQYEEAGFAIGIKELPDYIPLYLEFLSTREDLEAREGLADVAHLLALLAARLDERESAYASCFRALLQIAGAEPQAAVAEMLEQVKAEHRDDSLEALDKVWEEEAVDFMKAEQQDRCSSMPSAPGRAREESAVPLHWVDFQHEGRAAAPAGEVGNV</sequence>
<dbReference type="Proteomes" id="UP000030949">
    <property type="component" value="Unassembled WGS sequence"/>
</dbReference>
<dbReference type="PANTHER" id="PTHR43680">
    <property type="entry name" value="NITRATE REDUCTASE MOLYBDENUM COFACTOR ASSEMBLY CHAPERONE"/>
    <property type="match status" value="1"/>
</dbReference>
<dbReference type="Pfam" id="PF02613">
    <property type="entry name" value="Nitrate_red_del"/>
    <property type="match status" value="1"/>
</dbReference>
<dbReference type="Gene3D" id="1.10.4070.10">
    <property type="entry name" value="putative redox-enzyme maturation protein domain"/>
    <property type="match status" value="1"/>
</dbReference>
<dbReference type="GO" id="GO:0051082">
    <property type="term" value="F:unfolded protein binding"/>
    <property type="evidence" value="ECO:0007669"/>
    <property type="project" value="InterPro"/>
</dbReference>
<gene>
    <name evidence="2" type="ORF">JZ00_10645</name>
</gene>
<name>A0A0B1Z6F3_9PSED</name>